<dbReference type="InterPro" id="IPR021145">
    <property type="entry name" value="Portal_protein_SPP1_Gp6-like"/>
</dbReference>
<dbReference type="InterPro" id="IPR006428">
    <property type="entry name" value="Portal_SPP1-type"/>
</dbReference>
<dbReference type="NCBIfam" id="TIGR01538">
    <property type="entry name" value="portal_SPP1"/>
    <property type="match status" value="1"/>
</dbReference>
<evidence type="ECO:0000313" key="2">
    <source>
        <dbReference type="EMBL" id="AOZ88138.1"/>
    </source>
</evidence>
<organism evidence="2 3">
    <name type="scientific">Bacillus xiamenensis</name>
    <dbReference type="NCBI Taxonomy" id="1178537"/>
    <lineage>
        <taxon>Bacteria</taxon>
        <taxon>Bacillati</taxon>
        <taxon>Bacillota</taxon>
        <taxon>Bacilli</taxon>
        <taxon>Bacillales</taxon>
        <taxon>Bacillaceae</taxon>
        <taxon>Bacillus</taxon>
    </lineage>
</organism>
<dbReference type="Pfam" id="PF05133">
    <property type="entry name" value="SPP1_portal"/>
    <property type="match status" value="1"/>
</dbReference>
<reference evidence="2 3" key="1">
    <citation type="submission" date="2016-10" db="EMBL/GenBank/DDBJ databases">
        <title>Whole genome sequence of hyper active fibrinolysis bacterium Bacillus pumilus strain VV3 isolated from fermented rice.</title>
        <authorList>
            <person name="Mariadas V.A."/>
            <person name="Vijayaraghavan P."/>
            <person name="Dhandapani V."/>
        </authorList>
    </citation>
    <scope>NUCLEOTIDE SEQUENCE [LARGE SCALE GENOMIC DNA]</scope>
    <source>
        <strain evidence="2 3">VV3</strain>
    </source>
</reference>
<feature type="compositionally biased region" description="Basic and acidic residues" evidence="1">
    <location>
        <begin position="465"/>
        <end position="481"/>
    </location>
</feature>
<protein>
    <submittedName>
        <fullName evidence="2">Phage portal protein</fullName>
    </submittedName>
</protein>
<proteinExistence type="predicted"/>
<feature type="region of interest" description="Disordered" evidence="1">
    <location>
        <begin position="461"/>
        <end position="481"/>
    </location>
</feature>
<dbReference type="KEGG" id="bxi:BK049_05110"/>
<sequence>MNEFVQYLREHDINSKVIDAIINSHKEQRDKMINQYERYKASIEGVPILQRDAFTLEHQEDFETGAILRIDDRVNNRLNNGFDSEIVDTKVGYMFGHPITYEVDKNQVSESGALVEVINRFNLLNTIEDADSELGKKAAICGYAARLAYVDTAGEVRTVNIDPWEAVIIGSGNDITEPEFALRYYEVTTWVDGKQIKREKAEFYDSSHVYYFEKLENGWQEIEVKKHLFDHCPLFGLPNNDEFMGDAEKVLSLIDAYDRTLSDASNEIEQLRLAYMIFKGAGADEETLEKLKKHGVFELFGDNDDVKFLTKDINDTMIENHLDRLEENIMRFSKSVNFSDEAFGGNLTGVAMRYKLMALENKCITMERKMTAALRYQYKLLCSAWARKNASITNDDYLKVWFTFARNLPANIAEEAETTAKLKGLVSEETRLSLLTFVDDVQYELERMNEAKVDSIYSFDEDEELDKRPAGSREKTENLDV</sequence>
<evidence type="ECO:0000256" key="1">
    <source>
        <dbReference type="SAM" id="MobiDB-lite"/>
    </source>
</evidence>
<dbReference type="RefSeq" id="WP_071167997.1">
    <property type="nucleotide sequence ID" value="NZ_CP017786.1"/>
</dbReference>
<name>A0AAC9IIM6_9BACI</name>
<dbReference type="AlphaFoldDB" id="A0AAC9IIM6"/>
<evidence type="ECO:0000313" key="3">
    <source>
        <dbReference type="Proteomes" id="UP000177709"/>
    </source>
</evidence>
<accession>A0AAC9IIM6</accession>
<gene>
    <name evidence="2" type="ORF">BK049_05110</name>
</gene>
<dbReference type="EMBL" id="CP017786">
    <property type="protein sequence ID" value="AOZ88138.1"/>
    <property type="molecule type" value="Genomic_DNA"/>
</dbReference>
<dbReference type="Proteomes" id="UP000177709">
    <property type="component" value="Chromosome"/>
</dbReference>